<dbReference type="Proteomes" id="UP000433101">
    <property type="component" value="Unassembled WGS sequence"/>
</dbReference>
<gene>
    <name evidence="13" type="ORF">GR183_18390</name>
</gene>
<evidence type="ECO:0000313" key="13">
    <source>
        <dbReference type="EMBL" id="MXN66888.1"/>
    </source>
</evidence>
<dbReference type="InterPro" id="IPR035965">
    <property type="entry name" value="PAS-like_dom_sf"/>
</dbReference>
<feature type="domain" description="Response regulatory" evidence="10">
    <location>
        <begin position="758"/>
        <end position="873"/>
    </location>
</feature>
<dbReference type="InterPro" id="IPR001789">
    <property type="entry name" value="Sig_transdc_resp-reg_receiver"/>
</dbReference>
<dbReference type="GO" id="GO:0000155">
    <property type="term" value="F:phosphorelay sensor kinase activity"/>
    <property type="evidence" value="ECO:0007669"/>
    <property type="project" value="InterPro"/>
</dbReference>
<dbReference type="PROSITE" id="PS50112">
    <property type="entry name" value="PAS"/>
    <property type="match status" value="1"/>
</dbReference>
<comment type="subcellular location">
    <subcellularLocation>
        <location evidence="2">Membrane</location>
    </subcellularLocation>
</comment>
<evidence type="ECO:0000256" key="8">
    <source>
        <dbReference type="SAM" id="Phobius"/>
    </source>
</evidence>
<feature type="domain" description="HAMP" evidence="12">
    <location>
        <begin position="321"/>
        <end position="374"/>
    </location>
</feature>
<dbReference type="GO" id="GO:0016020">
    <property type="term" value="C:membrane"/>
    <property type="evidence" value="ECO:0007669"/>
    <property type="project" value="UniProtKB-SubCell"/>
</dbReference>
<dbReference type="SMART" id="SM00448">
    <property type="entry name" value="REC"/>
    <property type="match status" value="1"/>
</dbReference>
<dbReference type="CDD" id="cd00082">
    <property type="entry name" value="HisKA"/>
    <property type="match status" value="1"/>
</dbReference>
<dbReference type="EMBL" id="WUMV01000008">
    <property type="protein sequence ID" value="MXN66888.1"/>
    <property type="molecule type" value="Genomic_DNA"/>
</dbReference>
<comment type="catalytic activity">
    <reaction evidence="1">
        <text>ATP + protein L-histidine = ADP + protein N-phospho-L-histidine.</text>
        <dbReference type="EC" id="2.7.13.3"/>
    </reaction>
</comment>
<evidence type="ECO:0000256" key="2">
    <source>
        <dbReference type="ARBA" id="ARBA00004370"/>
    </source>
</evidence>
<keyword evidence="4 7" id="KW-0597">Phosphoprotein</keyword>
<dbReference type="SMART" id="SM00387">
    <property type="entry name" value="HATPase_c"/>
    <property type="match status" value="1"/>
</dbReference>
<dbReference type="CDD" id="cd00130">
    <property type="entry name" value="PAS"/>
    <property type="match status" value="1"/>
</dbReference>
<dbReference type="InterPro" id="IPR036097">
    <property type="entry name" value="HisK_dim/P_sf"/>
</dbReference>
<comment type="caution">
    <text evidence="13">The sequence shown here is derived from an EMBL/GenBank/DDBJ whole genome shotgun (WGS) entry which is preliminary data.</text>
</comment>
<evidence type="ECO:0000259" key="10">
    <source>
        <dbReference type="PROSITE" id="PS50110"/>
    </source>
</evidence>
<dbReference type="PRINTS" id="PR00344">
    <property type="entry name" value="BCTRLSENSOR"/>
</dbReference>
<keyword evidence="8" id="KW-0812">Transmembrane</keyword>
<dbReference type="EC" id="2.7.13.3" evidence="3"/>
<keyword evidence="6" id="KW-0418">Kinase</keyword>
<protein>
    <recommendedName>
        <fullName evidence="3">histidine kinase</fullName>
        <ecNumber evidence="3">2.7.13.3</ecNumber>
    </recommendedName>
</protein>
<dbReference type="InterPro" id="IPR003594">
    <property type="entry name" value="HATPase_dom"/>
</dbReference>
<dbReference type="Gene3D" id="3.30.565.10">
    <property type="entry name" value="Histidine kinase-like ATPase, C-terminal domain"/>
    <property type="match status" value="1"/>
</dbReference>
<proteinExistence type="predicted"/>
<evidence type="ECO:0000256" key="4">
    <source>
        <dbReference type="ARBA" id="ARBA00022553"/>
    </source>
</evidence>
<keyword evidence="8" id="KW-1133">Transmembrane helix</keyword>
<dbReference type="PROSITE" id="PS50109">
    <property type="entry name" value="HIS_KIN"/>
    <property type="match status" value="1"/>
</dbReference>
<name>A0A7X3LXJ9_9HYPH</name>
<dbReference type="SMART" id="SM00388">
    <property type="entry name" value="HisKA"/>
    <property type="match status" value="1"/>
</dbReference>
<dbReference type="PROSITE" id="PS50110">
    <property type="entry name" value="RESPONSE_REGULATORY"/>
    <property type="match status" value="1"/>
</dbReference>
<evidence type="ECO:0000256" key="3">
    <source>
        <dbReference type="ARBA" id="ARBA00012438"/>
    </source>
</evidence>
<dbReference type="Gene3D" id="1.10.287.130">
    <property type="match status" value="1"/>
</dbReference>
<dbReference type="SMART" id="SM00091">
    <property type="entry name" value="PAS"/>
    <property type="match status" value="1"/>
</dbReference>
<dbReference type="SUPFAM" id="SSF55874">
    <property type="entry name" value="ATPase domain of HSP90 chaperone/DNA topoisomerase II/histidine kinase"/>
    <property type="match status" value="1"/>
</dbReference>
<dbReference type="PROSITE" id="PS50885">
    <property type="entry name" value="HAMP"/>
    <property type="match status" value="1"/>
</dbReference>
<evidence type="ECO:0000259" key="12">
    <source>
        <dbReference type="PROSITE" id="PS50885"/>
    </source>
</evidence>
<dbReference type="SUPFAM" id="SSF47384">
    <property type="entry name" value="Homodimeric domain of signal transducing histidine kinase"/>
    <property type="match status" value="1"/>
</dbReference>
<sequence>MMSGALKPRGVHGRLMVALGALVGLTLLAGVTGWHGFTRTETALETLQADSLSDLSLVLTVAERSASLAARAPYISELRSERQITAGRAEIEARLAEFTELAISLPRLNEKNIPRPTDVPSAVRLAARLEGILRALLDVTGERLAADAGMTHAFTALADFRNSAKRIDDTAADPSSLSPNLAARLGDLSELVLEASAAETVVAVEEIRKRFLKMALLVESELAFGPHAGLNGKIEAMAPIFTSRLNQISTRNRSEVLLAAINTASAQLTATVSSLADVVRSSALQRSEETISVLRFGKSALLAVAGLCLLAALGAASFVMRDVADNLRRATGAMTRLAAGDRSAEVPGVERQDELGDLARAFDIFKRQAIEREELSEKLADNAKTLQAIFDNLSDGISLFNGEGRLIAWNPRFAELSGLNPEEIREGVSMPELLDRLSATNVKARTVDGRPIDLTRFARGRIAPFAVLELHTPDGRTIEIRAGAMPNGGVIASLTDLTDRKALQQQLQQAQKMEAVGQLTGGIAHDFNNRLAAIMGNLQLIHDDGAASEKLKSRSLRALDAAEGGAAMTQRLLSFARRQALLPQVTDLNELVESLNDLLGYSLDPGIELMLDLDPSIPPVMVDPAQLENALFNLVFNSRDAIDGRGRITIATRANSDPSGATREVTILVRDTGSGMTADVRARVLEPFFTTKPFGRGSGLGLSMVYGFVRQSGGRIEIESAPAQGTSIQLCFPATSETVRPAPRDEVAVPVPRANGEKILVVEDEDLVRETAVDMLSGLGYRVTAVANAEDALDGIRAENFDLLFTDVVLAGGVNGPELAERALRIKPLMPVLFCSGFMRQTPPDRAAAPMPERILEKPYRRETLALRIREALDGARIQEPSSGSTCASNT</sequence>
<keyword evidence="14" id="KW-1185">Reference proteome</keyword>
<dbReference type="SUPFAM" id="SSF158472">
    <property type="entry name" value="HAMP domain-like"/>
    <property type="match status" value="1"/>
</dbReference>
<evidence type="ECO:0000256" key="5">
    <source>
        <dbReference type="ARBA" id="ARBA00022679"/>
    </source>
</evidence>
<dbReference type="Gene3D" id="3.30.450.20">
    <property type="entry name" value="PAS domain"/>
    <property type="match status" value="1"/>
</dbReference>
<dbReference type="InterPro" id="IPR036890">
    <property type="entry name" value="HATPase_C_sf"/>
</dbReference>
<dbReference type="NCBIfam" id="TIGR00229">
    <property type="entry name" value="sensory_box"/>
    <property type="match status" value="1"/>
</dbReference>
<dbReference type="SUPFAM" id="SSF52172">
    <property type="entry name" value="CheY-like"/>
    <property type="match status" value="1"/>
</dbReference>
<keyword evidence="5" id="KW-0808">Transferase</keyword>
<dbReference type="AlphaFoldDB" id="A0A7X3LXJ9"/>
<dbReference type="PANTHER" id="PTHR43065">
    <property type="entry name" value="SENSOR HISTIDINE KINASE"/>
    <property type="match status" value="1"/>
</dbReference>
<dbReference type="PANTHER" id="PTHR43065:SF42">
    <property type="entry name" value="TWO-COMPONENT SENSOR PPRA"/>
    <property type="match status" value="1"/>
</dbReference>
<dbReference type="Pfam" id="PF12860">
    <property type="entry name" value="PAS_7"/>
    <property type="match status" value="1"/>
</dbReference>
<dbReference type="CDD" id="cd06225">
    <property type="entry name" value="HAMP"/>
    <property type="match status" value="1"/>
</dbReference>
<evidence type="ECO:0000256" key="1">
    <source>
        <dbReference type="ARBA" id="ARBA00000085"/>
    </source>
</evidence>
<dbReference type="InterPro" id="IPR003660">
    <property type="entry name" value="HAMP_dom"/>
</dbReference>
<dbReference type="SMART" id="SM00304">
    <property type="entry name" value="HAMP"/>
    <property type="match status" value="1"/>
</dbReference>
<dbReference type="InterPro" id="IPR011006">
    <property type="entry name" value="CheY-like_superfamily"/>
</dbReference>
<evidence type="ECO:0000313" key="14">
    <source>
        <dbReference type="Proteomes" id="UP000433101"/>
    </source>
</evidence>
<evidence type="ECO:0000259" key="9">
    <source>
        <dbReference type="PROSITE" id="PS50109"/>
    </source>
</evidence>
<feature type="transmembrane region" description="Helical" evidence="8">
    <location>
        <begin position="300"/>
        <end position="320"/>
    </location>
</feature>
<organism evidence="13 14">
    <name type="scientific">Stappia sediminis</name>
    <dbReference type="NCBI Taxonomy" id="2692190"/>
    <lineage>
        <taxon>Bacteria</taxon>
        <taxon>Pseudomonadati</taxon>
        <taxon>Pseudomonadota</taxon>
        <taxon>Alphaproteobacteria</taxon>
        <taxon>Hyphomicrobiales</taxon>
        <taxon>Stappiaceae</taxon>
        <taxon>Stappia</taxon>
    </lineage>
</organism>
<dbReference type="Pfam" id="PF00672">
    <property type="entry name" value="HAMP"/>
    <property type="match status" value="1"/>
</dbReference>
<dbReference type="Gene3D" id="3.40.50.2300">
    <property type="match status" value="1"/>
</dbReference>
<dbReference type="Pfam" id="PF02518">
    <property type="entry name" value="HATPase_c"/>
    <property type="match status" value="1"/>
</dbReference>
<dbReference type="InterPro" id="IPR004358">
    <property type="entry name" value="Sig_transdc_His_kin-like_C"/>
</dbReference>
<feature type="domain" description="PAS" evidence="11">
    <location>
        <begin position="382"/>
        <end position="424"/>
    </location>
</feature>
<evidence type="ECO:0000256" key="7">
    <source>
        <dbReference type="PROSITE-ProRule" id="PRU00169"/>
    </source>
</evidence>
<evidence type="ECO:0000259" key="11">
    <source>
        <dbReference type="PROSITE" id="PS50112"/>
    </source>
</evidence>
<dbReference type="InterPro" id="IPR005467">
    <property type="entry name" value="His_kinase_dom"/>
</dbReference>
<dbReference type="Gene3D" id="6.10.340.10">
    <property type="match status" value="1"/>
</dbReference>
<reference evidence="13 14" key="1">
    <citation type="submission" date="2019-12" db="EMBL/GenBank/DDBJ databases">
        <authorList>
            <person name="Li M."/>
        </authorList>
    </citation>
    <scope>NUCLEOTIDE SEQUENCE [LARGE SCALE GENOMIC DNA]</scope>
    <source>
        <strain evidence="13 14">GBMRC 2046</strain>
    </source>
</reference>
<evidence type="ECO:0000256" key="6">
    <source>
        <dbReference type="ARBA" id="ARBA00022777"/>
    </source>
</evidence>
<accession>A0A7X3LXJ9</accession>
<dbReference type="Pfam" id="PF00072">
    <property type="entry name" value="Response_reg"/>
    <property type="match status" value="1"/>
</dbReference>
<dbReference type="SUPFAM" id="SSF55785">
    <property type="entry name" value="PYP-like sensor domain (PAS domain)"/>
    <property type="match status" value="1"/>
</dbReference>
<dbReference type="InterPro" id="IPR003661">
    <property type="entry name" value="HisK_dim/P_dom"/>
</dbReference>
<keyword evidence="8" id="KW-0472">Membrane</keyword>
<feature type="domain" description="Histidine kinase" evidence="9">
    <location>
        <begin position="522"/>
        <end position="736"/>
    </location>
</feature>
<dbReference type="InterPro" id="IPR000014">
    <property type="entry name" value="PAS"/>
</dbReference>
<feature type="modified residue" description="4-aspartylphosphate" evidence="7">
    <location>
        <position position="807"/>
    </location>
</feature>